<proteinExistence type="predicted"/>
<dbReference type="OrthoDB" id="21615at2759"/>
<dbReference type="InterPro" id="IPR023296">
    <property type="entry name" value="Glyco_hydro_beta-prop_sf"/>
</dbReference>
<sequence length="400" mass="44357">MPGYPITPDRYTNGSLWFQYFPFSGLRGLRVKPKGPSISENHARESSCISFGPVGRLWPPPGGSSSPHTSSDVPSISQYSSEGDPNYQAPYFPILGWEKHAQNPILSPNPEHNWESAYVYNPAAIVVDDTVWLLYRAQNNTKTSSIGLAWSKNGIDFARYEKPVLEPTEAYETPGGCEDPRITRVNGTFYMTYVGFESGLTAHLCLATSTDLVHWEKHGPVFTKKPKRGGIFSHPWDKSGAIFNEPNSDGSYRMVYGAPFLSQATSTDLIHWTYAQDDESWAPKLFHWEDLLMEPGPSPIKTRDGKWLIVYNGMASGVGGYRTGQYSTGQMLVDPVAFPHGPPVARVETPLLQPSTPEEANGQVNNVIFSEGMVQYHGKWFLYYGQSDSFIGVATAPVQS</sequence>
<organism evidence="5 6">
    <name type="scientific">Penicillium capsulatum</name>
    <dbReference type="NCBI Taxonomy" id="69766"/>
    <lineage>
        <taxon>Eukaryota</taxon>
        <taxon>Fungi</taxon>
        <taxon>Dikarya</taxon>
        <taxon>Ascomycota</taxon>
        <taxon>Pezizomycotina</taxon>
        <taxon>Eurotiomycetes</taxon>
        <taxon>Eurotiomycetidae</taxon>
        <taxon>Eurotiales</taxon>
        <taxon>Aspergillaceae</taxon>
        <taxon>Penicillium</taxon>
    </lineage>
</organism>
<dbReference type="InterPro" id="IPR007184">
    <property type="entry name" value="Mannoside_phosphorylase"/>
</dbReference>
<name>A0A9W9M0P4_9EURO</name>
<dbReference type="GO" id="GO:0016757">
    <property type="term" value="F:glycosyltransferase activity"/>
    <property type="evidence" value="ECO:0007669"/>
    <property type="project" value="UniProtKB-KW"/>
</dbReference>
<evidence type="ECO:0000256" key="1">
    <source>
        <dbReference type="ARBA" id="ARBA00022676"/>
    </source>
</evidence>
<dbReference type="PANTHER" id="PTHR34106:SF5">
    <property type="entry name" value="GLYCOSIDASE"/>
    <property type="match status" value="1"/>
</dbReference>
<evidence type="ECO:0000313" key="6">
    <source>
        <dbReference type="Proteomes" id="UP001146351"/>
    </source>
</evidence>
<reference evidence="5" key="1">
    <citation type="submission" date="2022-11" db="EMBL/GenBank/DDBJ databases">
        <authorList>
            <person name="Petersen C."/>
        </authorList>
    </citation>
    <scope>NUCLEOTIDE SEQUENCE</scope>
    <source>
        <strain evidence="5">IBT 21917</strain>
    </source>
</reference>
<keyword evidence="2" id="KW-0808">Transferase</keyword>
<keyword evidence="1" id="KW-0328">Glycosyltransferase</keyword>
<dbReference type="AlphaFoldDB" id="A0A9W9M0P4"/>
<comment type="caution">
    <text evidence="5">The sequence shown here is derived from an EMBL/GenBank/DDBJ whole genome shotgun (WGS) entry which is preliminary data.</text>
</comment>
<feature type="compositionally biased region" description="Low complexity" evidence="4">
    <location>
        <begin position="63"/>
        <end position="77"/>
    </location>
</feature>
<keyword evidence="6" id="KW-1185">Reference proteome</keyword>
<evidence type="ECO:0000256" key="2">
    <source>
        <dbReference type="ARBA" id="ARBA00022679"/>
    </source>
</evidence>
<evidence type="ECO:0000256" key="3">
    <source>
        <dbReference type="ARBA" id="ARBA00022729"/>
    </source>
</evidence>
<reference evidence="5" key="2">
    <citation type="journal article" date="2023" name="IMA Fungus">
        <title>Comparative genomic study of the Penicillium genus elucidates a diverse pangenome and 15 lateral gene transfer events.</title>
        <authorList>
            <person name="Petersen C."/>
            <person name="Sorensen T."/>
            <person name="Nielsen M.R."/>
            <person name="Sondergaard T.E."/>
            <person name="Sorensen J.L."/>
            <person name="Fitzpatrick D.A."/>
            <person name="Frisvad J.C."/>
            <person name="Nielsen K.L."/>
        </authorList>
    </citation>
    <scope>NUCLEOTIDE SEQUENCE</scope>
    <source>
        <strain evidence="5">IBT 21917</strain>
    </source>
</reference>
<dbReference type="Gene3D" id="2.115.10.20">
    <property type="entry name" value="Glycosyl hydrolase domain, family 43"/>
    <property type="match status" value="1"/>
</dbReference>
<protein>
    <submittedName>
        <fullName evidence="5">Glycosyl hydrolase</fullName>
    </submittedName>
</protein>
<evidence type="ECO:0000256" key="4">
    <source>
        <dbReference type="SAM" id="MobiDB-lite"/>
    </source>
</evidence>
<dbReference type="GO" id="GO:0016787">
    <property type="term" value="F:hydrolase activity"/>
    <property type="evidence" value="ECO:0007669"/>
    <property type="project" value="UniProtKB-KW"/>
</dbReference>
<dbReference type="PANTHER" id="PTHR34106">
    <property type="entry name" value="GLYCOSIDASE"/>
    <property type="match status" value="1"/>
</dbReference>
<dbReference type="Pfam" id="PF04041">
    <property type="entry name" value="Glyco_hydro_130"/>
    <property type="match status" value="1"/>
</dbReference>
<keyword evidence="5" id="KW-0378">Hydrolase</keyword>
<evidence type="ECO:0000313" key="5">
    <source>
        <dbReference type="EMBL" id="KAJ5183322.1"/>
    </source>
</evidence>
<dbReference type="Proteomes" id="UP001146351">
    <property type="component" value="Unassembled WGS sequence"/>
</dbReference>
<dbReference type="SUPFAM" id="SSF75005">
    <property type="entry name" value="Arabinanase/levansucrase/invertase"/>
    <property type="match status" value="1"/>
</dbReference>
<gene>
    <name evidence="5" type="ORF">N7492_000938</name>
</gene>
<feature type="region of interest" description="Disordered" evidence="4">
    <location>
        <begin position="60"/>
        <end position="81"/>
    </location>
</feature>
<dbReference type="CDD" id="cd18610">
    <property type="entry name" value="GH130_BT3780-like"/>
    <property type="match status" value="1"/>
</dbReference>
<keyword evidence="3" id="KW-0732">Signal</keyword>
<accession>A0A9W9M0P4</accession>
<dbReference type="EMBL" id="JAPQKO010000001">
    <property type="protein sequence ID" value="KAJ5183322.1"/>
    <property type="molecule type" value="Genomic_DNA"/>
</dbReference>